<dbReference type="InterPro" id="IPR050669">
    <property type="entry name" value="Hemerythrin"/>
</dbReference>
<dbReference type="InterPro" id="IPR012827">
    <property type="entry name" value="Hemerythrin_metal-bd"/>
</dbReference>
<dbReference type="Pfam" id="PF01814">
    <property type="entry name" value="Hemerythrin"/>
    <property type="match status" value="1"/>
</dbReference>
<keyword evidence="2" id="KW-0479">Metal-binding</keyword>
<name>A0A1J5S182_9ZZZZ</name>
<dbReference type="Gene3D" id="1.20.120.50">
    <property type="entry name" value="Hemerythrin-like"/>
    <property type="match status" value="1"/>
</dbReference>
<reference evidence="5" key="1">
    <citation type="submission" date="2016-10" db="EMBL/GenBank/DDBJ databases">
        <title>Sequence of Gallionella enrichment culture.</title>
        <authorList>
            <person name="Poehlein A."/>
            <person name="Muehling M."/>
            <person name="Daniel R."/>
        </authorList>
    </citation>
    <scope>NUCLEOTIDE SEQUENCE</scope>
</reference>
<dbReference type="SUPFAM" id="SSF47188">
    <property type="entry name" value="Hemerythrin-like"/>
    <property type="match status" value="1"/>
</dbReference>
<organism evidence="5">
    <name type="scientific">mine drainage metagenome</name>
    <dbReference type="NCBI Taxonomy" id="410659"/>
    <lineage>
        <taxon>unclassified sequences</taxon>
        <taxon>metagenomes</taxon>
        <taxon>ecological metagenomes</taxon>
    </lineage>
</organism>
<accession>A0A1J5S182</accession>
<dbReference type="PANTHER" id="PTHR37164:SF1">
    <property type="entry name" value="BACTERIOHEMERYTHRIN"/>
    <property type="match status" value="1"/>
</dbReference>
<dbReference type="NCBIfam" id="NF033749">
    <property type="entry name" value="bact_hemeryth"/>
    <property type="match status" value="1"/>
</dbReference>
<dbReference type="GO" id="GO:0046872">
    <property type="term" value="F:metal ion binding"/>
    <property type="evidence" value="ECO:0007669"/>
    <property type="project" value="UniProtKB-KW"/>
</dbReference>
<comment type="caution">
    <text evidence="5">The sequence shown here is derived from an EMBL/GenBank/DDBJ whole genome shotgun (WGS) entry which is preliminary data.</text>
</comment>
<sequence length="145" mass="16054">MNERPFLDAKFLVGVPRIDDEHRTLFQILGEVHGACQSRDPAAAQTVRSAVAELLDYTRTHFASEEAAMKAAAYPALAAHTELHQELLARVRDFEIRAEFDAEFGPAELATFLYHWLANHILVEDKDFGRYCLGTGSGAGKHAAT</sequence>
<dbReference type="AlphaFoldDB" id="A0A1J5S182"/>
<dbReference type="EMBL" id="MLJW01000081">
    <property type="protein sequence ID" value="OIR01755.1"/>
    <property type="molecule type" value="Genomic_DNA"/>
</dbReference>
<evidence type="ECO:0000256" key="2">
    <source>
        <dbReference type="ARBA" id="ARBA00022723"/>
    </source>
</evidence>
<comment type="similarity">
    <text evidence="1">Belongs to the hemerythrin family.</text>
</comment>
<evidence type="ECO:0000256" key="3">
    <source>
        <dbReference type="ARBA" id="ARBA00023004"/>
    </source>
</evidence>
<evidence type="ECO:0000259" key="4">
    <source>
        <dbReference type="Pfam" id="PF01814"/>
    </source>
</evidence>
<gene>
    <name evidence="5" type="ORF">GALL_162570</name>
</gene>
<dbReference type="PANTHER" id="PTHR37164">
    <property type="entry name" value="BACTERIOHEMERYTHRIN"/>
    <property type="match status" value="1"/>
</dbReference>
<evidence type="ECO:0000313" key="5">
    <source>
        <dbReference type="EMBL" id="OIR01755.1"/>
    </source>
</evidence>
<proteinExistence type="inferred from homology"/>
<dbReference type="NCBIfam" id="TIGR02481">
    <property type="entry name" value="hemeryth_dom"/>
    <property type="match status" value="1"/>
</dbReference>
<dbReference type="PROSITE" id="PS00550">
    <property type="entry name" value="HEMERYTHRINS"/>
    <property type="match status" value="1"/>
</dbReference>
<dbReference type="InterPro" id="IPR012312">
    <property type="entry name" value="Hemerythrin-like"/>
</dbReference>
<evidence type="ECO:0000256" key="1">
    <source>
        <dbReference type="ARBA" id="ARBA00010587"/>
    </source>
</evidence>
<keyword evidence="3" id="KW-0408">Iron</keyword>
<dbReference type="InterPro" id="IPR016131">
    <property type="entry name" value="Haemerythrin_Fe_BS"/>
</dbReference>
<protein>
    <submittedName>
        <fullName evidence="5">Bacteriohemerythrin</fullName>
    </submittedName>
</protein>
<dbReference type="CDD" id="cd12107">
    <property type="entry name" value="Hemerythrin"/>
    <property type="match status" value="1"/>
</dbReference>
<feature type="domain" description="Hemerythrin-like" evidence="4">
    <location>
        <begin position="14"/>
        <end position="129"/>
    </location>
</feature>
<dbReference type="InterPro" id="IPR035938">
    <property type="entry name" value="Hemerythrin-like_sf"/>
</dbReference>